<dbReference type="Proteomes" id="UP000181956">
    <property type="component" value="Chromosome I"/>
</dbReference>
<gene>
    <name evidence="1" type="ORF">SAMN04489834_2755</name>
</gene>
<evidence type="ECO:0000313" key="2">
    <source>
        <dbReference type="Proteomes" id="UP000181956"/>
    </source>
</evidence>
<dbReference type="GO" id="GO:0015035">
    <property type="term" value="F:protein-disulfide reductase activity"/>
    <property type="evidence" value="ECO:0007669"/>
    <property type="project" value="InterPro"/>
</dbReference>
<dbReference type="Pfam" id="PF04134">
    <property type="entry name" value="DCC1-like"/>
    <property type="match status" value="1"/>
</dbReference>
<dbReference type="STRING" id="412690.SAMN04489834_2755"/>
<dbReference type="InterPro" id="IPR007263">
    <property type="entry name" value="DCC1-like"/>
</dbReference>
<organism evidence="1 2">
    <name type="scientific">Microterricola viridarii</name>
    <dbReference type="NCBI Taxonomy" id="412690"/>
    <lineage>
        <taxon>Bacteria</taxon>
        <taxon>Bacillati</taxon>
        <taxon>Actinomycetota</taxon>
        <taxon>Actinomycetes</taxon>
        <taxon>Micrococcales</taxon>
        <taxon>Microbacteriaceae</taxon>
        <taxon>Microterricola</taxon>
    </lineage>
</organism>
<sequence>MGLSWLNGRMVIAPVPRPALLIFDGDCGFCTSTVGWLRRWLPAMPDASPYQWTELAEYGLSEADAAAKVWLVVDGRRLGGHAAVAGLLTHQPAAALRLLGHLMMIPPISWAAAAAYALVARYRFALPGGTPACRVGQS</sequence>
<proteinExistence type="predicted"/>
<evidence type="ECO:0000313" key="1">
    <source>
        <dbReference type="EMBL" id="SDT06855.1"/>
    </source>
</evidence>
<keyword evidence="2" id="KW-1185">Reference proteome</keyword>
<accession>A0A1H1XC49</accession>
<reference evidence="2" key="1">
    <citation type="submission" date="2016-10" db="EMBL/GenBank/DDBJ databases">
        <authorList>
            <person name="Varghese N."/>
            <person name="Submissions S."/>
        </authorList>
    </citation>
    <scope>NUCLEOTIDE SEQUENCE [LARGE SCALE GENOMIC DNA]</scope>
    <source>
        <strain evidence="2">DSM 21772</strain>
    </source>
</reference>
<name>A0A1H1XC49_9MICO</name>
<dbReference type="AlphaFoldDB" id="A0A1H1XC49"/>
<protein>
    <submittedName>
        <fullName evidence="1">Predicted thiol-disulfide oxidoreductase YuxK, DCC family</fullName>
    </submittedName>
</protein>
<dbReference type="EMBL" id="LT629742">
    <property type="protein sequence ID" value="SDT06855.1"/>
    <property type="molecule type" value="Genomic_DNA"/>
</dbReference>